<evidence type="ECO:0008006" key="4">
    <source>
        <dbReference type="Google" id="ProtNLM"/>
    </source>
</evidence>
<proteinExistence type="predicted"/>
<organism evidence="2 3">
    <name type="scientific">Parvularcula lutaonensis</name>
    <dbReference type="NCBI Taxonomy" id="491923"/>
    <lineage>
        <taxon>Bacteria</taxon>
        <taxon>Pseudomonadati</taxon>
        <taxon>Pseudomonadota</taxon>
        <taxon>Alphaproteobacteria</taxon>
        <taxon>Parvularculales</taxon>
        <taxon>Parvularculaceae</taxon>
        <taxon>Parvularcula</taxon>
    </lineage>
</organism>
<feature type="transmembrane region" description="Helical" evidence="1">
    <location>
        <begin position="52"/>
        <end position="72"/>
    </location>
</feature>
<dbReference type="RefSeq" id="WP_189570653.1">
    <property type="nucleotide sequence ID" value="NZ_BMXU01000001.1"/>
</dbReference>
<sequence length="77" mass="7923">MRDRKEKPLGLQLARALAEGVVTAVLFTTAVLVAGSILGMQDRLAGPNTGTIIAICGGLGLLLSGRLTISAFDERGS</sequence>
<evidence type="ECO:0000313" key="2">
    <source>
        <dbReference type="EMBL" id="MFC3302417.1"/>
    </source>
</evidence>
<dbReference type="Proteomes" id="UP001595607">
    <property type="component" value="Unassembled WGS sequence"/>
</dbReference>
<protein>
    <recommendedName>
        <fullName evidence="4">Aquaporin Z</fullName>
    </recommendedName>
</protein>
<accession>A0ABV7MCC0</accession>
<reference evidence="3" key="1">
    <citation type="journal article" date="2019" name="Int. J. Syst. Evol. Microbiol.">
        <title>The Global Catalogue of Microorganisms (GCM) 10K type strain sequencing project: providing services to taxonomists for standard genome sequencing and annotation.</title>
        <authorList>
            <consortium name="The Broad Institute Genomics Platform"/>
            <consortium name="The Broad Institute Genome Sequencing Center for Infectious Disease"/>
            <person name="Wu L."/>
            <person name="Ma J."/>
        </authorList>
    </citation>
    <scope>NUCLEOTIDE SEQUENCE [LARGE SCALE GENOMIC DNA]</scope>
    <source>
        <strain evidence="3">KCTC 22245</strain>
    </source>
</reference>
<keyword evidence="3" id="KW-1185">Reference proteome</keyword>
<dbReference type="EMBL" id="JBHRVA010000002">
    <property type="protein sequence ID" value="MFC3302417.1"/>
    <property type="molecule type" value="Genomic_DNA"/>
</dbReference>
<keyword evidence="1" id="KW-0812">Transmembrane</keyword>
<gene>
    <name evidence="2" type="ORF">ACFONP_06690</name>
</gene>
<keyword evidence="1" id="KW-0472">Membrane</keyword>
<keyword evidence="1" id="KW-1133">Transmembrane helix</keyword>
<name>A0ABV7MCC0_9PROT</name>
<evidence type="ECO:0000256" key="1">
    <source>
        <dbReference type="SAM" id="Phobius"/>
    </source>
</evidence>
<comment type="caution">
    <text evidence="2">The sequence shown here is derived from an EMBL/GenBank/DDBJ whole genome shotgun (WGS) entry which is preliminary data.</text>
</comment>
<evidence type="ECO:0000313" key="3">
    <source>
        <dbReference type="Proteomes" id="UP001595607"/>
    </source>
</evidence>
<feature type="transmembrane region" description="Helical" evidence="1">
    <location>
        <begin position="21"/>
        <end position="40"/>
    </location>
</feature>